<dbReference type="PROSITE" id="PS51318">
    <property type="entry name" value="TAT"/>
    <property type="match status" value="1"/>
</dbReference>
<proteinExistence type="predicted"/>
<dbReference type="Pfam" id="PF09949">
    <property type="entry name" value="APP1_cat"/>
    <property type="match status" value="1"/>
</dbReference>
<dbReference type="RefSeq" id="WP_339089954.1">
    <property type="nucleotide sequence ID" value="NZ_LR743507.1"/>
</dbReference>
<protein>
    <recommendedName>
        <fullName evidence="2">Phosphatidate phosphatase APP1 catalytic domain-containing protein</fullName>
    </recommendedName>
</protein>
<evidence type="ECO:0000259" key="2">
    <source>
        <dbReference type="Pfam" id="PF09949"/>
    </source>
</evidence>
<dbReference type="EMBL" id="LR743507">
    <property type="protein sequence ID" value="CAA2103494.1"/>
    <property type="molecule type" value="Genomic_DNA"/>
</dbReference>
<organism evidence="3">
    <name type="scientific">Variovorax paradoxus</name>
    <dbReference type="NCBI Taxonomy" id="34073"/>
    <lineage>
        <taxon>Bacteria</taxon>
        <taxon>Pseudomonadati</taxon>
        <taxon>Pseudomonadota</taxon>
        <taxon>Betaproteobacteria</taxon>
        <taxon>Burkholderiales</taxon>
        <taxon>Comamonadaceae</taxon>
        <taxon>Variovorax</taxon>
    </lineage>
</organism>
<dbReference type="InterPro" id="IPR006311">
    <property type="entry name" value="TAT_signal"/>
</dbReference>
<reference evidence="3" key="1">
    <citation type="submission" date="2019-12" db="EMBL/GenBank/DDBJ databases">
        <authorList>
            <person name="Cremers G."/>
        </authorList>
    </citation>
    <scope>NUCLEOTIDE SEQUENCE</scope>
    <source>
        <strain evidence="3">Vvax</strain>
    </source>
</reference>
<sequence length="382" mass="42649">MSPTDRRQPAVPQLRRRSLVMGAAALAGLSPLSAVQAAPEPLEPDEEALFMTGTARPTDDGRLEVDIHAWIFERERVWGLNTALARYLGLNLKKLSPAARLRFNQRTALFHTESEEGKVIGIDFDNSDARVTMPPSGADGRTNLRVVVDMPRAPLLSVTPAAPPQWVQFHGVTGPGELLHRFRGQAQIVPAEGLSVISDIDDTIKHTQVRDRREMLLNTFSRRFEAAPRMAAWYRALAKTPGTRFHYLSASPIQLYPALSDFIRNADFPAGSMHLRESTTWRTLVPAAEDSRAHKLGVIDRLIAEFPQRRFVLVGDSGEADPELYAQTFRTHPQRIDAIVIRDVTGEGRLSDRYRATFEGIDPVYWHVVTPDTTAWPAAPRN</sequence>
<dbReference type="PANTHER" id="PTHR28208">
    <property type="entry name" value="PHOSPHATIDATE PHOSPHATASE APP1"/>
    <property type="match status" value="1"/>
</dbReference>
<feature type="signal peptide" evidence="1">
    <location>
        <begin position="1"/>
        <end position="37"/>
    </location>
</feature>
<feature type="chain" id="PRO_5025349661" description="Phosphatidate phosphatase APP1 catalytic domain-containing protein" evidence="1">
    <location>
        <begin position="38"/>
        <end position="382"/>
    </location>
</feature>
<dbReference type="AlphaFoldDB" id="A0A679IX44"/>
<feature type="domain" description="Phosphatidate phosphatase APP1 catalytic" evidence="2">
    <location>
        <begin position="195"/>
        <end position="343"/>
    </location>
</feature>
<evidence type="ECO:0000256" key="1">
    <source>
        <dbReference type="SAM" id="SignalP"/>
    </source>
</evidence>
<keyword evidence="1" id="KW-0732">Signal</keyword>
<dbReference type="PANTHER" id="PTHR28208:SF1">
    <property type="entry name" value="FILAMENT ORGANIZATION PROTEIN APP1-LIKE, PUTATIVE (AFU_ORTHOLOGUE AFUA_1G06650)-RELATED"/>
    <property type="match status" value="1"/>
</dbReference>
<accession>A0A679IX44</accession>
<dbReference type="InterPro" id="IPR052935">
    <property type="entry name" value="Mg2+_PAP"/>
</dbReference>
<name>A0A679IX44_VARPD</name>
<dbReference type="GO" id="GO:0008195">
    <property type="term" value="F:phosphatidate phosphatase activity"/>
    <property type="evidence" value="ECO:0007669"/>
    <property type="project" value="InterPro"/>
</dbReference>
<evidence type="ECO:0000313" key="3">
    <source>
        <dbReference type="EMBL" id="CAA2103494.1"/>
    </source>
</evidence>
<gene>
    <name evidence="3" type="ORF">VVAX_02289</name>
</gene>
<dbReference type="InterPro" id="IPR019236">
    <property type="entry name" value="APP1_cat"/>
</dbReference>